<dbReference type="EMBL" id="LAZR01045833">
    <property type="protein sequence ID" value="KKK97931.1"/>
    <property type="molecule type" value="Genomic_DNA"/>
</dbReference>
<organism evidence="2">
    <name type="scientific">marine sediment metagenome</name>
    <dbReference type="NCBI Taxonomy" id="412755"/>
    <lineage>
        <taxon>unclassified sequences</taxon>
        <taxon>metagenomes</taxon>
        <taxon>ecological metagenomes</taxon>
    </lineage>
</organism>
<reference evidence="2" key="1">
    <citation type="journal article" date="2015" name="Nature">
        <title>Complex archaea that bridge the gap between prokaryotes and eukaryotes.</title>
        <authorList>
            <person name="Spang A."/>
            <person name="Saw J.H."/>
            <person name="Jorgensen S.L."/>
            <person name="Zaremba-Niedzwiedzka K."/>
            <person name="Martijn J."/>
            <person name="Lind A.E."/>
            <person name="van Eijk R."/>
            <person name="Schleper C."/>
            <person name="Guy L."/>
            <person name="Ettema T.J."/>
        </authorList>
    </citation>
    <scope>NUCLEOTIDE SEQUENCE</scope>
</reference>
<sequence>MTDKELDEFIEGILREINVTGNIDGGAGPPRTPGAFTKKTGKEDKDLTGYFGGAENDGQILGYTKARKEDRIHFEGIHGRVMKELLLGEGAYHDYRNDSSLTPKQKMGTAIKNIRDGIREARKVVRMNARLKKEVGIKSVDYWKRSHTALNKTQEDMLKLATELRELGE</sequence>
<proteinExistence type="predicted"/>
<feature type="region of interest" description="Disordered" evidence="1">
    <location>
        <begin position="21"/>
        <end position="41"/>
    </location>
</feature>
<evidence type="ECO:0000313" key="2">
    <source>
        <dbReference type="EMBL" id="KKK97931.1"/>
    </source>
</evidence>
<evidence type="ECO:0000256" key="1">
    <source>
        <dbReference type="SAM" id="MobiDB-lite"/>
    </source>
</evidence>
<protein>
    <submittedName>
        <fullName evidence="2">Uncharacterized protein</fullName>
    </submittedName>
</protein>
<comment type="caution">
    <text evidence="2">The sequence shown here is derived from an EMBL/GenBank/DDBJ whole genome shotgun (WGS) entry which is preliminary data.</text>
</comment>
<gene>
    <name evidence="2" type="ORF">LCGC14_2647830</name>
</gene>
<dbReference type="AlphaFoldDB" id="A0A0F9CMT3"/>
<name>A0A0F9CMT3_9ZZZZ</name>
<accession>A0A0F9CMT3</accession>